<reference evidence="2" key="1">
    <citation type="submission" date="2017-04" db="EMBL/GenBank/DDBJ databases">
        <title>Comparative genomics and description of representatives of a novel lineage of planctomycetes thriving in anoxic sediments.</title>
        <authorList>
            <person name="Spring S."/>
            <person name="Bunk B."/>
            <person name="Sproer C."/>
        </authorList>
    </citation>
    <scope>NUCLEOTIDE SEQUENCE [LARGE SCALE GENOMIC DNA]</scope>
    <source>
        <strain evidence="2">ST-PulAB-D4</strain>
    </source>
</reference>
<dbReference type="InterPro" id="IPR025234">
    <property type="entry name" value="YjzH-like"/>
</dbReference>
<protein>
    <recommendedName>
        <fullName evidence="3">DUF4177 domain-containing protein</fullName>
    </recommendedName>
</protein>
<dbReference type="AlphaFoldDB" id="A0A1W6LLH1"/>
<organism evidence="1 2">
    <name type="scientific">Sedimentisphaera salicampi</name>
    <dbReference type="NCBI Taxonomy" id="1941349"/>
    <lineage>
        <taxon>Bacteria</taxon>
        <taxon>Pseudomonadati</taxon>
        <taxon>Planctomycetota</taxon>
        <taxon>Phycisphaerae</taxon>
        <taxon>Sedimentisphaerales</taxon>
        <taxon>Sedimentisphaeraceae</taxon>
        <taxon>Sedimentisphaera</taxon>
    </lineage>
</organism>
<dbReference type="KEGG" id="pbp:STSP1_01027"/>
<proteinExistence type="predicted"/>
<evidence type="ECO:0008006" key="3">
    <source>
        <dbReference type="Google" id="ProtNLM"/>
    </source>
</evidence>
<dbReference type="EMBL" id="CP021023">
    <property type="protein sequence ID" value="ARN56640.1"/>
    <property type="molecule type" value="Genomic_DNA"/>
</dbReference>
<sequence length="76" mass="8638">MIKEQKMAYNEYKVITVVESGVGTIFLGASGIPTDKMEARLNMEAAEGWQVVFQIVEAKRFLLFWTREAIIITLGR</sequence>
<evidence type="ECO:0000313" key="1">
    <source>
        <dbReference type="EMBL" id="ARN56640.1"/>
    </source>
</evidence>
<evidence type="ECO:0000313" key="2">
    <source>
        <dbReference type="Proteomes" id="UP000193334"/>
    </source>
</evidence>
<accession>A0A1W6LLH1</accession>
<name>A0A1W6LLH1_9BACT</name>
<keyword evidence="2" id="KW-1185">Reference proteome</keyword>
<gene>
    <name evidence="1" type="ORF">STSP1_01027</name>
</gene>
<dbReference type="Pfam" id="PF13783">
    <property type="entry name" value="DUF4177"/>
    <property type="match status" value="1"/>
</dbReference>
<dbReference type="STRING" id="1941349.STSP1_01027"/>
<dbReference type="Proteomes" id="UP000193334">
    <property type="component" value="Chromosome"/>
</dbReference>